<proteinExistence type="predicted"/>
<evidence type="ECO:0000313" key="11">
    <source>
        <dbReference type="EMBL" id="SMC80425.1"/>
    </source>
</evidence>
<keyword evidence="6 11" id="KW-0418">Kinase</keyword>
<gene>
    <name evidence="11" type="ORF">SAMN05660733_01803</name>
</gene>
<dbReference type="EC" id="2.7.13.3" evidence="2"/>
<dbReference type="EMBL" id="FWYC01000005">
    <property type="protein sequence ID" value="SMC80425.1"/>
    <property type="molecule type" value="Genomic_DNA"/>
</dbReference>
<feature type="transmembrane region" description="Helical" evidence="9">
    <location>
        <begin position="104"/>
        <end position="122"/>
    </location>
</feature>
<feature type="transmembrane region" description="Helical" evidence="9">
    <location>
        <begin position="49"/>
        <end position="66"/>
    </location>
</feature>
<keyword evidence="9" id="KW-1133">Transmembrane helix</keyword>
<feature type="domain" description="Histidine kinase/HSP90-like ATPase" evidence="10">
    <location>
        <begin position="246"/>
        <end position="336"/>
    </location>
</feature>
<evidence type="ECO:0000259" key="10">
    <source>
        <dbReference type="SMART" id="SM00387"/>
    </source>
</evidence>
<dbReference type="InterPro" id="IPR003594">
    <property type="entry name" value="HATPase_dom"/>
</dbReference>
<evidence type="ECO:0000256" key="5">
    <source>
        <dbReference type="ARBA" id="ARBA00022741"/>
    </source>
</evidence>
<keyword evidence="9" id="KW-0812">Transmembrane</keyword>
<dbReference type="Pfam" id="PF02518">
    <property type="entry name" value="HATPase_c"/>
    <property type="match status" value="1"/>
</dbReference>
<evidence type="ECO:0000256" key="2">
    <source>
        <dbReference type="ARBA" id="ARBA00012438"/>
    </source>
</evidence>
<dbReference type="GO" id="GO:0000155">
    <property type="term" value="F:phosphorelay sensor kinase activity"/>
    <property type="evidence" value="ECO:0007669"/>
    <property type="project" value="InterPro"/>
</dbReference>
<evidence type="ECO:0000256" key="6">
    <source>
        <dbReference type="ARBA" id="ARBA00022777"/>
    </source>
</evidence>
<evidence type="ECO:0000313" key="12">
    <source>
        <dbReference type="Proteomes" id="UP000192840"/>
    </source>
</evidence>
<dbReference type="InterPro" id="IPR011712">
    <property type="entry name" value="Sig_transdc_His_kin_sub3_dim/P"/>
</dbReference>
<organism evidence="11 12">
    <name type="scientific">Lentzea albidocapillata</name>
    <dbReference type="NCBI Taxonomy" id="40571"/>
    <lineage>
        <taxon>Bacteria</taxon>
        <taxon>Bacillati</taxon>
        <taxon>Actinomycetota</taxon>
        <taxon>Actinomycetes</taxon>
        <taxon>Pseudonocardiales</taxon>
        <taxon>Pseudonocardiaceae</taxon>
        <taxon>Lentzea</taxon>
    </lineage>
</organism>
<dbReference type="Proteomes" id="UP000192840">
    <property type="component" value="Unassembled WGS sequence"/>
</dbReference>
<keyword evidence="7" id="KW-0067">ATP-binding</keyword>
<dbReference type="SMART" id="SM00387">
    <property type="entry name" value="HATPase_c"/>
    <property type="match status" value="1"/>
</dbReference>
<dbReference type="InterPro" id="IPR036890">
    <property type="entry name" value="HATPase_C_sf"/>
</dbReference>
<dbReference type="CDD" id="cd16917">
    <property type="entry name" value="HATPase_UhpB-NarQ-NarX-like"/>
    <property type="match status" value="1"/>
</dbReference>
<dbReference type="RefSeq" id="WP_051768939.1">
    <property type="nucleotide sequence ID" value="NZ_FWYC01000005.1"/>
</dbReference>
<dbReference type="Pfam" id="PF07730">
    <property type="entry name" value="HisKA_3"/>
    <property type="match status" value="1"/>
</dbReference>
<dbReference type="eggNOG" id="COG4585">
    <property type="taxonomic scope" value="Bacteria"/>
</dbReference>
<dbReference type="InterPro" id="IPR050482">
    <property type="entry name" value="Sensor_HK_TwoCompSys"/>
</dbReference>
<dbReference type="GO" id="GO:0016020">
    <property type="term" value="C:membrane"/>
    <property type="evidence" value="ECO:0007669"/>
    <property type="project" value="InterPro"/>
</dbReference>
<evidence type="ECO:0000256" key="9">
    <source>
        <dbReference type="SAM" id="Phobius"/>
    </source>
</evidence>
<dbReference type="AlphaFoldDB" id="A0A1W2C594"/>
<dbReference type="STRING" id="40571.SAMN05660733_01803"/>
<evidence type="ECO:0000256" key="7">
    <source>
        <dbReference type="ARBA" id="ARBA00022840"/>
    </source>
</evidence>
<keyword evidence="9" id="KW-0472">Membrane</keyword>
<keyword evidence="12" id="KW-1185">Reference proteome</keyword>
<evidence type="ECO:0000256" key="4">
    <source>
        <dbReference type="ARBA" id="ARBA00022679"/>
    </source>
</evidence>
<evidence type="ECO:0000256" key="1">
    <source>
        <dbReference type="ARBA" id="ARBA00000085"/>
    </source>
</evidence>
<keyword evidence="5" id="KW-0547">Nucleotide-binding</keyword>
<evidence type="ECO:0000256" key="8">
    <source>
        <dbReference type="ARBA" id="ARBA00023012"/>
    </source>
</evidence>
<dbReference type="GO" id="GO:0005524">
    <property type="term" value="F:ATP binding"/>
    <property type="evidence" value="ECO:0007669"/>
    <property type="project" value="UniProtKB-KW"/>
</dbReference>
<dbReference type="GO" id="GO:0046983">
    <property type="term" value="F:protein dimerization activity"/>
    <property type="evidence" value="ECO:0007669"/>
    <property type="project" value="InterPro"/>
</dbReference>
<keyword evidence="3" id="KW-0597">Phosphoprotein</keyword>
<dbReference type="PANTHER" id="PTHR24421">
    <property type="entry name" value="NITRATE/NITRITE SENSOR PROTEIN NARX-RELATED"/>
    <property type="match status" value="1"/>
</dbReference>
<keyword evidence="8" id="KW-0902">Two-component regulatory system</keyword>
<keyword evidence="4" id="KW-0808">Transferase</keyword>
<dbReference type="Gene3D" id="1.20.5.1930">
    <property type="match status" value="1"/>
</dbReference>
<dbReference type="SUPFAM" id="SSF55874">
    <property type="entry name" value="ATPase domain of HSP90 chaperone/DNA topoisomerase II/histidine kinase"/>
    <property type="match status" value="1"/>
</dbReference>
<dbReference type="PANTHER" id="PTHR24421:SF10">
    <property type="entry name" value="NITRATE_NITRITE SENSOR PROTEIN NARQ"/>
    <property type="match status" value="1"/>
</dbReference>
<evidence type="ECO:0000256" key="3">
    <source>
        <dbReference type="ARBA" id="ARBA00022553"/>
    </source>
</evidence>
<accession>A0A1W2C594</accession>
<feature type="transmembrane region" description="Helical" evidence="9">
    <location>
        <begin position="73"/>
        <end position="92"/>
    </location>
</feature>
<dbReference type="Gene3D" id="3.30.565.10">
    <property type="entry name" value="Histidine kinase-like ATPase, C-terminal domain"/>
    <property type="match status" value="1"/>
</dbReference>
<reference evidence="12" key="1">
    <citation type="submission" date="2017-04" db="EMBL/GenBank/DDBJ databases">
        <authorList>
            <person name="Varghese N."/>
            <person name="Submissions S."/>
        </authorList>
    </citation>
    <scope>NUCLEOTIDE SEQUENCE [LARGE SCALE GENOMIC DNA]</scope>
    <source>
        <strain evidence="12">DSM 44073</strain>
    </source>
</reference>
<comment type="catalytic activity">
    <reaction evidence="1">
        <text>ATP + protein L-histidine = ADP + protein N-phospho-L-histidine.</text>
        <dbReference type="EC" id="2.7.13.3"/>
    </reaction>
</comment>
<feature type="transmembrane region" description="Helical" evidence="9">
    <location>
        <begin position="9"/>
        <end position="29"/>
    </location>
</feature>
<name>A0A1W2C594_9PSEU</name>
<sequence length="338" mass="36270">MGELRRRPLIIATVVMFAAVFVVTGRIIGFGRALHLISGPGVGETWFDNPVYTVAESTVVLVLVFAHAWRTPVLVAVPSILALVLVAEHAAFYRPHISLSRADAVQLMLILFIIMAAGGLLLRMRERSRSALAAAAEERVRRDERLDMARELHDVVAHHVTGMLVQAQAALVVAAQDKDKACAMLPGIVEGGTDALGAMSAMVRTLRDNGAAGATTDLTADLHQLAERSGLPVRANVELTADVRPELGRSVLRLVQEALTNARKHAFDATSVEVDVRLTSDLVLLSVVDNGTVRPSHSGGFGLVGMRERVHELGGRFFAGPTGEGWLVTAELPLEVRA</sequence>
<protein>
    <recommendedName>
        <fullName evidence="2">histidine kinase</fullName>
        <ecNumber evidence="2">2.7.13.3</ecNumber>
    </recommendedName>
</protein>
<dbReference type="OrthoDB" id="227596at2"/>